<evidence type="ECO:0000256" key="11">
    <source>
        <dbReference type="ARBA" id="ARBA00042831"/>
    </source>
</evidence>
<comment type="similarity">
    <text evidence="5">Belongs to the NAD(P)-dependent epimerase/dehydratase family. Dihydroflavonol-4-reductase subfamily.</text>
</comment>
<keyword evidence="2" id="KW-0521">NADP</keyword>
<evidence type="ECO:0000256" key="12">
    <source>
        <dbReference type="ARBA" id="ARBA00048870"/>
    </source>
</evidence>
<dbReference type="InterPro" id="IPR036291">
    <property type="entry name" value="NAD(P)-bd_dom_sf"/>
</dbReference>
<dbReference type="InterPro" id="IPR050425">
    <property type="entry name" value="NAD(P)_dehydrat-like"/>
</dbReference>
<protein>
    <recommendedName>
        <fullName evidence="9">Dihydroflavonol 4-reductase</fullName>
        <ecNumber evidence="8">1.1.1.219</ecNumber>
        <ecNumber evidence="7">1.1.1.234</ecNumber>
    </recommendedName>
    <alternativeName>
        <fullName evidence="11">Dihydrokaempferol 4-reductase</fullName>
    </alternativeName>
    <alternativeName>
        <fullName evidence="10">Flavanone 4-reductase</fullName>
    </alternativeName>
</protein>
<evidence type="ECO:0000256" key="2">
    <source>
        <dbReference type="ARBA" id="ARBA00022857"/>
    </source>
</evidence>
<comment type="catalytic activity">
    <reaction evidence="12">
        <text>(2S)-flavan-4-ol + NADP(+) = (2S)-flavanone + NADPH + H(+)</text>
        <dbReference type="Rhea" id="RHEA:11228"/>
        <dbReference type="ChEBI" id="CHEBI:15378"/>
        <dbReference type="ChEBI" id="CHEBI:15605"/>
        <dbReference type="ChEBI" id="CHEBI:15606"/>
        <dbReference type="ChEBI" id="CHEBI:57783"/>
        <dbReference type="ChEBI" id="CHEBI:58349"/>
        <dbReference type="EC" id="1.1.1.234"/>
    </reaction>
</comment>
<dbReference type="GO" id="GO:0047890">
    <property type="term" value="F:flavanone 4-reductase activity"/>
    <property type="evidence" value="ECO:0007669"/>
    <property type="project" value="UniProtKB-EC"/>
</dbReference>
<evidence type="ECO:0000256" key="10">
    <source>
        <dbReference type="ARBA" id="ARBA00042087"/>
    </source>
</evidence>
<evidence type="ECO:0000256" key="6">
    <source>
        <dbReference type="ARBA" id="ARBA00037100"/>
    </source>
</evidence>
<evidence type="ECO:0000256" key="13">
    <source>
        <dbReference type="ARBA" id="ARBA00049132"/>
    </source>
</evidence>
<comment type="caution">
    <text evidence="15">The sequence shown here is derived from an EMBL/GenBank/DDBJ whole genome shotgun (WGS) entry which is preliminary data.</text>
</comment>
<dbReference type="PANTHER" id="PTHR10366">
    <property type="entry name" value="NAD DEPENDENT EPIMERASE/DEHYDRATASE"/>
    <property type="match status" value="1"/>
</dbReference>
<reference evidence="16" key="1">
    <citation type="journal article" date="2020" name="Nat. Commun.">
        <title>Genome assembly of wild tea tree DASZ reveals pedigree and selection history of tea varieties.</title>
        <authorList>
            <person name="Zhang W."/>
            <person name="Zhang Y."/>
            <person name="Qiu H."/>
            <person name="Guo Y."/>
            <person name="Wan H."/>
            <person name="Zhang X."/>
            <person name="Scossa F."/>
            <person name="Alseekh S."/>
            <person name="Zhang Q."/>
            <person name="Wang P."/>
            <person name="Xu L."/>
            <person name="Schmidt M.H."/>
            <person name="Jia X."/>
            <person name="Li D."/>
            <person name="Zhu A."/>
            <person name="Guo F."/>
            <person name="Chen W."/>
            <person name="Ni D."/>
            <person name="Usadel B."/>
            <person name="Fernie A.R."/>
            <person name="Wen W."/>
        </authorList>
    </citation>
    <scope>NUCLEOTIDE SEQUENCE [LARGE SCALE GENOMIC DNA]</scope>
    <source>
        <strain evidence="16">cv. G240</strain>
    </source>
</reference>
<comment type="pathway">
    <text evidence="1">Pigment biosynthesis; anthocyanin biosynthesis.</text>
</comment>
<dbReference type="FunFam" id="3.40.50.720:FF:000085">
    <property type="entry name" value="Dihydroflavonol reductase"/>
    <property type="match status" value="1"/>
</dbReference>
<feature type="domain" description="NAD-dependent epimerase/dehydratase" evidence="14">
    <location>
        <begin position="11"/>
        <end position="250"/>
    </location>
</feature>
<proteinExistence type="inferred from homology"/>
<sequence length="327" mass="36625">MRQIDEEKERVCVTGAGGYVASWVVKFLLTKRYTVHGSVRDPCSVRIRRAIGSGNEEKNGHLKKLENAVENLRLFKSDLLDYESLSAAIAGCTGVFHVASPKEVLEPAIIGTRNVLNACLKAKVKKVVVVSTAGAVILNPNWPKDHPMDENCWTDTEFCKNIVNWYCLGKTIAESEAVEFGRRSGLNIVTVCPSIVIGPLLQSTMNASSLLLLHYLKDGRDTMENPDCPLVDVRDVAEALLLVYEKPEAEGRHICSSYTIRSQVLVDKLKTMYPNYNYPKNFTEVKEEIKLSSKKLQNLGWKYRPLEETITDAVKNFEENGLLVPKH</sequence>
<evidence type="ECO:0000256" key="9">
    <source>
        <dbReference type="ARBA" id="ARBA00039963"/>
    </source>
</evidence>
<evidence type="ECO:0000313" key="16">
    <source>
        <dbReference type="Proteomes" id="UP000593564"/>
    </source>
</evidence>
<evidence type="ECO:0000256" key="8">
    <source>
        <dbReference type="ARBA" id="ARBA00039057"/>
    </source>
</evidence>
<dbReference type="EC" id="1.1.1.219" evidence="8"/>
<comment type="catalytic activity">
    <reaction evidence="13">
        <text>a (2R,3S,4S)-leucoanthocyanidin + NADP(+) = a (2R,3R)-dihydroflavonol + NADPH + H(+)</text>
        <dbReference type="Rhea" id="RHEA:54444"/>
        <dbReference type="ChEBI" id="CHEBI:15378"/>
        <dbReference type="ChEBI" id="CHEBI:57783"/>
        <dbReference type="ChEBI" id="CHEBI:58349"/>
        <dbReference type="ChEBI" id="CHEBI:138176"/>
        <dbReference type="ChEBI" id="CHEBI:138188"/>
        <dbReference type="EC" id="1.1.1.219"/>
    </reaction>
</comment>
<evidence type="ECO:0000256" key="4">
    <source>
        <dbReference type="ARBA" id="ARBA00023241"/>
    </source>
</evidence>
<dbReference type="SUPFAM" id="SSF51735">
    <property type="entry name" value="NAD(P)-binding Rossmann-fold domains"/>
    <property type="match status" value="1"/>
</dbReference>
<dbReference type="Pfam" id="PF01370">
    <property type="entry name" value="Epimerase"/>
    <property type="match status" value="1"/>
</dbReference>
<keyword evidence="16" id="KW-1185">Reference proteome</keyword>
<dbReference type="GO" id="GO:0045552">
    <property type="term" value="F:dihydroflavanol 4-reductase activity"/>
    <property type="evidence" value="ECO:0007669"/>
    <property type="project" value="UniProtKB-EC"/>
</dbReference>
<dbReference type="EC" id="1.1.1.234" evidence="7"/>
<comment type="function">
    <text evidence="6">Bifunctional enzyme involved in flavonoid metabolism.</text>
</comment>
<keyword evidence="4" id="KW-0284">Flavonoid biosynthesis</keyword>
<keyword evidence="3" id="KW-0560">Oxidoreductase</keyword>
<dbReference type="GO" id="GO:0009813">
    <property type="term" value="P:flavonoid biosynthetic process"/>
    <property type="evidence" value="ECO:0007669"/>
    <property type="project" value="UniProtKB-KW"/>
</dbReference>
<evidence type="ECO:0000256" key="5">
    <source>
        <dbReference type="ARBA" id="ARBA00023445"/>
    </source>
</evidence>
<evidence type="ECO:0000256" key="1">
    <source>
        <dbReference type="ARBA" id="ARBA00004935"/>
    </source>
</evidence>
<organism evidence="15 16">
    <name type="scientific">Camellia sinensis</name>
    <name type="common">Tea plant</name>
    <name type="synonym">Thea sinensis</name>
    <dbReference type="NCBI Taxonomy" id="4442"/>
    <lineage>
        <taxon>Eukaryota</taxon>
        <taxon>Viridiplantae</taxon>
        <taxon>Streptophyta</taxon>
        <taxon>Embryophyta</taxon>
        <taxon>Tracheophyta</taxon>
        <taxon>Spermatophyta</taxon>
        <taxon>Magnoliopsida</taxon>
        <taxon>eudicotyledons</taxon>
        <taxon>Gunneridae</taxon>
        <taxon>Pentapetalae</taxon>
        <taxon>asterids</taxon>
        <taxon>Ericales</taxon>
        <taxon>Theaceae</taxon>
        <taxon>Camellia</taxon>
    </lineage>
</organism>
<reference evidence="15 16" key="2">
    <citation type="submission" date="2020-07" db="EMBL/GenBank/DDBJ databases">
        <title>Genome assembly of wild tea tree DASZ reveals pedigree and selection history of tea varieties.</title>
        <authorList>
            <person name="Zhang W."/>
        </authorList>
    </citation>
    <scope>NUCLEOTIDE SEQUENCE [LARGE SCALE GENOMIC DNA]</scope>
    <source>
        <strain evidence="16">cv. G240</strain>
        <tissue evidence="15">Leaf</tissue>
    </source>
</reference>
<dbReference type="PANTHER" id="PTHR10366:SF831">
    <property type="entry name" value="NAD-DEPENDENT EPIMERASE_DEHYDRATASE DOMAIN-CONTAINING PROTEIN"/>
    <property type="match status" value="1"/>
</dbReference>
<gene>
    <name evidence="15" type="ORF">HYC85_020789</name>
</gene>
<dbReference type="Proteomes" id="UP000593564">
    <property type="component" value="Unassembled WGS sequence"/>
</dbReference>
<name>A0A7J7GRS7_CAMSI</name>
<evidence type="ECO:0000256" key="3">
    <source>
        <dbReference type="ARBA" id="ARBA00023002"/>
    </source>
</evidence>
<dbReference type="AlphaFoldDB" id="A0A7J7GRS7"/>
<dbReference type="Gene3D" id="3.40.50.720">
    <property type="entry name" value="NAD(P)-binding Rossmann-like Domain"/>
    <property type="match status" value="1"/>
</dbReference>
<evidence type="ECO:0000256" key="7">
    <source>
        <dbReference type="ARBA" id="ARBA00039055"/>
    </source>
</evidence>
<evidence type="ECO:0000259" key="14">
    <source>
        <dbReference type="Pfam" id="PF01370"/>
    </source>
</evidence>
<dbReference type="EMBL" id="JACBKZ010000009">
    <property type="protein sequence ID" value="KAF5943147.1"/>
    <property type="molecule type" value="Genomic_DNA"/>
</dbReference>
<dbReference type="InterPro" id="IPR001509">
    <property type="entry name" value="Epimerase_deHydtase"/>
</dbReference>
<accession>A0A7J7GRS7</accession>
<evidence type="ECO:0000313" key="15">
    <source>
        <dbReference type="EMBL" id="KAF5943147.1"/>
    </source>
</evidence>
<dbReference type="CDD" id="cd08958">
    <property type="entry name" value="FR_SDR_e"/>
    <property type="match status" value="1"/>
</dbReference>